<accession>A0A916RMD0</accession>
<organism evidence="1 2">
    <name type="scientific">Pelagibacterium lentulum</name>
    <dbReference type="NCBI Taxonomy" id="2029865"/>
    <lineage>
        <taxon>Bacteria</taxon>
        <taxon>Pseudomonadati</taxon>
        <taxon>Pseudomonadota</taxon>
        <taxon>Alphaproteobacteria</taxon>
        <taxon>Hyphomicrobiales</taxon>
        <taxon>Devosiaceae</taxon>
        <taxon>Pelagibacterium</taxon>
    </lineage>
</organism>
<sequence length="56" mass="6343">MLSVIGVPSSQELVPTTKPYRTARMTTALLSYISSWYVTTPSEIHQVQGWTWGISW</sequence>
<evidence type="ECO:0000313" key="1">
    <source>
        <dbReference type="EMBL" id="GGA59092.1"/>
    </source>
</evidence>
<name>A0A916RMD0_9HYPH</name>
<proteinExistence type="predicted"/>
<dbReference type="AlphaFoldDB" id="A0A916RMD0"/>
<comment type="caution">
    <text evidence="1">The sequence shown here is derived from an EMBL/GenBank/DDBJ whole genome shotgun (WGS) entry which is preliminary data.</text>
</comment>
<dbReference type="Proteomes" id="UP000596977">
    <property type="component" value="Unassembled WGS sequence"/>
</dbReference>
<protein>
    <submittedName>
        <fullName evidence="1">Uncharacterized protein</fullName>
    </submittedName>
</protein>
<dbReference type="EMBL" id="BMKB01000005">
    <property type="protein sequence ID" value="GGA59092.1"/>
    <property type="molecule type" value="Genomic_DNA"/>
</dbReference>
<gene>
    <name evidence="1" type="ORF">GCM10011499_31510</name>
</gene>
<reference evidence="1 2" key="1">
    <citation type="journal article" date="2014" name="Int. J. Syst. Evol. Microbiol.">
        <title>Complete genome sequence of Corynebacterium casei LMG S-19264T (=DSM 44701T), isolated from a smear-ripened cheese.</title>
        <authorList>
            <consortium name="US DOE Joint Genome Institute (JGI-PGF)"/>
            <person name="Walter F."/>
            <person name="Albersmeier A."/>
            <person name="Kalinowski J."/>
            <person name="Ruckert C."/>
        </authorList>
    </citation>
    <scope>NUCLEOTIDE SEQUENCE [LARGE SCALE GENOMIC DNA]</scope>
    <source>
        <strain evidence="1 2">CGMCC 1.15896</strain>
    </source>
</reference>
<keyword evidence="2" id="KW-1185">Reference proteome</keyword>
<evidence type="ECO:0000313" key="2">
    <source>
        <dbReference type="Proteomes" id="UP000596977"/>
    </source>
</evidence>